<reference evidence="2 3" key="1">
    <citation type="submission" date="2018-10" db="EMBL/GenBank/DDBJ databases">
        <title>Genomic Encyclopedia of Type Strains, Phase IV (KMG-IV): sequencing the most valuable type-strain genomes for metagenomic binning, comparative biology and taxonomic classification.</title>
        <authorList>
            <person name="Goeker M."/>
        </authorList>
    </citation>
    <scope>NUCLEOTIDE SEQUENCE [LARGE SCALE GENOMIC DNA]</scope>
    <source>
        <strain evidence="2 3">DSM 13574</strain>
    </source>
</reference>
<evidence type="ECO:0000259" key="1">
    <source>
        <dbReference type="Pfam" id="PF14021"/>
    </source>
</evidence>
<evidence type="ECO:0000313" key="3">
    <source>
        <dbReference type="Proteomes" id="UP000279669"/>
    </source>
</evidence>
<comment type="caution">
    <text evidence="2">The sequence shown here is derived from an EMBL/GenBank/DDBJ whole genome shotgun (WGS) entry which is preliminary data.</text>
</comment>
<sequence>MTSMLSRPCGFLKDPIKTSLSPGTKIDIYGYSTGYYASPVGTPAEMRALVPGYLERPHTVYEAVKPVDTLSGQAMPWFGQPGLGTQYKFTQSFETMLKRGIIREVDK</sequence>
<dbReference type="EMBL" id="REFG01000001">
    <property type="protein sequence ID" value="RMA76461.1"/>
    <property type="molecule type" value="Genomic_DNA"/>
</dbReference>
<proteinExistence type="predicted"/>
<dbReference type="Pfam" id="PF14021">
    <property type="entry name" value="TNT"/>
    <property type="match status" value="1"/>
</dbReference>
<dbReference type="InterPro" id="IPR025331">
    <property type="entry name" value="TNT"/>
</dbReference>
<dbReference type="PANTHER" id="PTHR42059:SF1">
    <property type="entry name" value="TNT DOMAIN-CONTAINING PROTEIN"/>
    <property type="match status" value="1"/>
</dbReference>
<evidence type="ECO:0000313" key="2">
    <source>
        <dbReference type="EMBL" id="RMA76461.1"/>
    </source>
</evidence>
<dbReference type="InterPro" id="IPR053024">
    <property type="entry name" value="Fungal_surface_NADase"/>
</dbReference>
<name>A0ABX9UF99_9BACT</name>
<gene>
    <name evidence="2" type="ORF">C8D75_0111</name>
</gene>
<dbReference type="PANTHER" id="PTHR42059">
    <property type="entry name" value="TNT DOMAIN-CONTAINING PROTEIN"/>
    <property type="match status" value="1"/>
</dbReference>
<accession>A0ABX9UF99</accession>
<organism evidence="2 3">
    <name type="scientific">Petrotoga olearia</name>
    <dbReference type="NCBI Taxonomy" id="156203"/>
    <lineage>
        <taxon>Bacteria</taxon>
        <taxon>Thermotogati</taxon>
        <taxon>Thermotogota</taxon>
        <taxon>Thermotogae</taxon>
        <taxon>Petrotogales</taxon>
        <taxon>Petrotogaceae</taxon>
        <taxon>Petrotoga</taxon>
    </lineage>
</organism>
<protein>
    <submittedName>
        <fullName evidence="2">Uncharacterized protein DUF4237</fullName>
    </submittedName>
</protein>
<feature type="domain" description="TNT" evidence="1">
    <location>
        <begin position="20"/>
        <end position="105"/>
    </location>
</feature>
<keyword evidence="3" id="KW-1185">Reference proteome</keyword>
<dbReference type="Proteomes" id="UP000279669">
    <property type="component" value="Unassembled WGS sequence"/>
</dbReference>